<evidence type="ECO:0000256" key="3">
    <source>
        <dbReference type="ARBA" id="ARBA00023134"/>
    </source>
</evidence>
<proteinExistence type="predicted"/>
<feature type="transmembrane region" description="Helical" evidence="6">
    <location>
        <begin position="12"/>
        <end position="33"/>
    </location>
</feature>
<dbReference type="STRING" id="158441.A0A226DF30"/>
<dbReference type="InterPro" id="IPR020849">
    <property type="entry name" value="Small_GTPase_Ras-type"/>
</dbReference>
<evidence type="ECO:0000256" key="1">
    <source>
        <dbReference type="ARBA" id="ARBA00022481"/>
    </source>
</evidence>
<organism evidence="7 8">
    <name type="scientific">Folsomia candida</name>
    <name type="common">Springtail</name>
    <dbReference type="NCBI Taxonomy" id="158441"/>
    <lineage>
        <taxon>Eukaryota</taxon>
        <taxon>Metazoa</taxon>
        <taxon>Ecdysozoa</taxon>
        <taxon>Arthropoda</taxon>
        <taxon>Hexapoda</taxon>
        <taxon>Collembola</taxon>
        <taxon>Entomobryomorpha</taxon>
        <taxon>Isotomoidea</taxon>
        <taxon>Isotomidae</taxon>
        <taxon>Proisotominae</taxon>
        <taxon>Folsomia</taxon>
    </lineage>
</organism>
<accession>A0A226DF30</accession>
<gene>
    <name evidence="7" type="ORF">Fcan01_21725</name>
</gene>
<evidence type="ECO:0000313" key="7">
    <source>
        <dbReference type="EMBL" id="OXA43464.1"/>
    </source>
</evidence>
<dbReference type="Pfam" id="PF00071">
    <property type="entry name" value="Ras"/>
    <property type="match status" value="1"/>
</dbReference>
<dbReference type="PROSITE" id="PS51421">
    <property type="entry name" value="RAS"/>
    <property type="match status" value="1"/>
</dbReference>
<dbReference type="Gene3D" id="3.40.50.300">
    <property type="entry name" value="P-loop containing nucleotide triphosphate hydrolases"/>
    <property type="match status" value="1"/>
</dbReference>
<keyword evidence="6" id="KW-0812">Transmembrane</keyword>
<keyword evidence="3" id="KW-0342">GTP-binding</keyword>
<evidence type="ECO:0000256" key="5">
    <source>
        <dbReference type="ARBA" id="ARBA00046278"/>
    </source>
</evidence>
<dbReference type="SMART" id="SM00173">
    <property type="entry name" value="RAS"/>
    <property type="match status" value="1"/>
</dbReference>
<keyword evidence="4" id="KW-0449">Lipoprotein</keyword>
<dbReference type="GO" id="GO:0016020">
    <property type="term" value="C:membrane"/>
    <property type="evidence" value="ECO:0007669"/>
    <property type="project" value="InterPro"/>
</dbReference>
<dbReference type="InterPro" id="IPR001806">
    <property type="entry name" value="Small_GTPase"/>
</dbReference>
<dbReference type="GO" id="GO:0005525">
    <property type="term" value="F:GTP binding"/>
    <property type="evidence" value="ECO:0007669"/>
    <property type="project" value="UniProtKB-KW"/>
</dbReference>
<comment type="subcellular location">
    <subcellularLocation>
        <location evidence="5">Endomembrane system</location>
        <topology evidence="5">Lipid-anchor</topology>
        <orientation evidence="5">Cytoplasmic side</orientation>
    </subcellularLocation>
</comment>
<evidence type="ECO:0000313" key="8">
    <source>
        <dbReference type="Proteomes" id="UP000198287"/>
    </source>
</evidence>
<evidence type="ECO:0000256" key="6">
    <source>
        <dbReference type="SAM" id="Phobius"/>
    </source>
</evidence>
<dbReference type="GO" id="GO:0012505">
    <property type="term" value="C:endomembrane system"/>
    <property type="evidence" value="ECO:0007669"/>
    <property type="project" value="UniProtKB-SubCell"/>
</dbReference>
<dbReference type="SUPFAM" id="SSF52540">
    <property type="entry name" value="P-loop containing nucleoside triphosphate hydrolases"/>
    <property type="match status" value="1"/>
</dbReference>
<dbReference type="AlphaFoldDB" id="A0A226DF30"/>
<keyword evidence="1" id="KW-0488">Methylation</keyword>
<dbReference type="OrthoDB" id="5976022at2759"/>
<name>A0A226DF30_FOLCA</name>
<reference evidence="7 8" key="1">
    <citation type="submission" date="2015-12" db="EMBL/GenBank/DDBJ databases">
        <title>The genome of Folsomia candida.</title>
        <authorList>
            <person name="Faddeeva A."/>
            <person name="Derks M.F."/>
            <person name="Anvar Y."/>
            <person name="Smit S."/>
            <person name="Van Straalen N."/>
            <person name="Roelofs D."/>
        </authorList>
    </citation>
    <scope>NUCLEOTIDE SEQUENCE [LARGE SCALE GENOMIC DNA]</scope>
    <source>
        <strain evidence="7 8">VU population</strain>
        <tissue evidence="7">Whole body</tissue>
    </source>
</reference>
<keyword evidence="6" id="KW-0472">Membrane</keyword>
<protein>
    <submittedName>
        <fullName evidence="7">Ras-related protein Rap-2a</fullName>
    </submittedName>
</protein>
<dbReference type="Proteomes" id="UP000198287">
    <property type="component" value="Unassembled WGS sequence"/>
</dbReference>
<sequence length="103" mass="11708">MLIYTGARRLIISLFRSLINFAYSLVMTFPMSFGVDLEHQREVSKHEGAALAQLWGCSFIETSAKQRTNVNDVFAEVVREMNCRPTKNKQSYCCSCNNSCCIL</sequence>
<keyword evidence="2" id="KW-0547">Nucleotide-binding</keyword>
<comment type="caution">
    <text evidence="7">The sequence shown here is derived from an EMBL/GenBank/DDBJ whole genome shotgun (WGS) entry which is preliminary data.</text>
</comment>
<dbReference type="GO" id="GO:0003924">
    <property type="term" value="F:GTPase activity"/>
    <property type="evidence" value="ECO:0007669"/>
    <property type="project" value="InterPro"/>
</dbReference>
<dbReference type="PANTHER" id="PTHR24070">
    <property type="entry name" value="RAS, DI-RAS, AND RHEB FAMILY MEMBERS OF SMALL GTPASE SUPERFAMILY"/>
    <property type="match status" value="1"/>
</dbReference>
<evidence type="ECO:0000256" key="4">
    <source>
        <dbReference type="ARBA" id="ARBA00023288"/>
    </source>
</evidence>
<dbReference type="GO" id="GO:0007165">
    <property type="term" value="P:signal transduction"/>
    <property type="evidence" value="ECO:0007669"/>
    <property type="project" value="InterPro"/>
</dbReference>
<evidence type="ECO:0000256" key="2">
    <source>
        <dbReference type="ARBA" id="ARBA00022741"/>
    </source>
</evidence>
<keyword evidence="6" id="KW-1133">Transmembrane helix</keyword>
<keyword evidence="8" id="KW-1185">Reference proteome</keyword>
<dbReference type="InterPro" id="IPR027417">
    <property type="entry name" value="P-loop_NTPase"/>
</dbReference>
<dbReference type="EMBL" id="LNIX01000022">
    <property type="protein sequence ID" value="OXA43464.1"/>
    <property type="molecule type" value="Genomic_DNA"/>
</dbReference>